<evidence type="ECO:0000256" key="6">
    <source>
        <dbReference type="ARBA" id="ARBA00029513"/>
    </source>
</evidence>
<dbReference type="PIRSF" id="PIRSF000138">
    <property type="entry name" value="Al-hdrx_acd_dh"/>
    <property type="match status" value="1"/>
</dbReference>
<dbReference type="InterPro" id="IPR012133">
    <property type="entry name" value="Alpha-hydoxy_acid_DH_FMN"/>
</dbReference>
<feature type="binding site" evidence="9">
    <location>
        <position position="212"/>
    </location>
    <ligand>
        <name>FMN</name>
        <dbReference type="ChEBI" id="CHEBI:58210"/>
    </ligand>
</feature>
<gene>
    <name evidence="11" type="ORF">FYJ34_04455</name>
</gene>
<evidence type="ECO:0000256" key="2">
    <source>
        <dbReference type="ARBA" id="ARBA00022630"/>
    </source>
</evidence>
<dbReference type="PROSITE" id="PS51349">
    <property type="entry name" value="FMN_HYDROXY_ACID_DH_2"/>
    <property type="match status" value="1"/>
</dbReference>
<dbReference type="Proteomes" id="UP000434409">
    <property type="component" value="Unassembled WGS sequence"/>
</dbReference>
<evidence type="ECO:0000256" key="8">
    <source>
        <dbReference type="PIRSR" id="PIRSR000138-1"/>
    </source>
</evidence>
<evidence type="ECO:0000313" key="12">
    <source>
        <dbReference type="Proteomes" id="UP000434409"/>
    </source>
</evidence>
<keyword evidence="4" id="KW-0560">Oxidoreductase</keyword>
<dbReference type="InterPro" id="IPR037396">
    <property type="entry name" value="FMN_HAD"/>
</dbReference>
<dbReference type="PANTHER" id="PTHR10578:SF107">
    <property type="entry name" value="2-HYDROXYACID OXIDASE 1"/>
    <property type="match status" value="1"/>
</dbReference>
<feature type="binding site" evidence="9">
    <location>
        <position position="234"/>
    </location>
    <ligand>
        <name>FMN</name>
        <dbReference type="ChEBI" id="CHEBI:58210"/>
    </ligand>
</feature>
<evidence type="ECO:0000256" key="3">
    <source>
        <dbReference type="ARBA" id="ARBA00022643"/>
    </source>
</evidence>
<feature type="binding site" evidence="9">
    <location>
        <begin position="267"/>
        <end position="271"/>
    </location>
    <ligand>
        <name>FMN</name>
        <dbReference type="ChEBI" id="CHEBI:58210"/>
    </ligand>
</feature>
<comment type="cofactor">
    <cofactor evidence="1">
        <name>FMN</name>
        <dbReference type="ChEBI" id="CHEBI:58210"/>
    </cofactor>
</comment>
<evidence type="ECO:0000256" key="4">
    <source>
        <dbReference type="ARBA" id="ARBA00023002"/>
    </source>
</evidence>
<evidence type="ECO:0000256" key="1">
    <source>
        <dbReference type="ARBA" id="ARBA00001917"/>
    </source>
</evidence>
<protein>
    <recommendedName>
        <fullName evidence="6">L-lactate oxidase</fullName>
    </recommendedName>
</protein>
<dbReference type="Pfam" id="PF01070">
    <property type="entry name" value="FMN_dh"/>
    <property type="match status" value="2"/>
</dbReference>
<name>A0A6N7V060_9FIRM</name>
<dbReference type="InterPro" id="IPR000262">
    <property type="entry name" value="FMN-dep_DH"/>
</dbReference>
<accession>A0A6N7V060</accession>
<reference evidence="11 12" key="1">
    <citation type="submission" date="2019-08" db="EMBL/GenBank/DDBJ databases">
        <title>In-depth cultivation of the pig gut microbiome towards novel bacterial diversity and tailored functional studies.</title>
        <authorList>
            <person name="Wylensek D."/>
            <person name="Hitch T.C.A."/>
            <person name="Clavel T."/>
        </authorList>
    </citation>
    <scope>NUCLEOTIDE SEQUENCE [LARGE SCALE GENOMIC DNA]</scope>
    <source>
        <strain evidence="11 12">68-1-5</strain>
    </source>
</reference>
<proteinExistence type="inferred from homology"/>
<dbReference type="RefSeq" id="WP_154476596.1">
    <property type="nucleotide sequence ID" value="NZ_VULY01000018.1"/>
</dbReference>
<evidence type="ECO:0000256" key="5">
    <source>
        <dbReference type="ARBA" id="ARBA00024042"/>
    </source>
</evidence>
<feature type="active site" description="Proton acceptor" evidence="8">
    <location>
        <position position="236"/>
    </location>
</feature>
<dbReference type="AlphaFoldDB" id="A0A6N7V060"/>
<organism evidence="11 12">
    <name type="scientific">Suipraeoptans intestinalis</name>
    <dbReference type="NCBI Taxonomy" id="2606628"/>
    <lineage>
        <taxon>Bacteria</taxon>
        <taxon>Bacillati</taxon>
        <taxon>Bacillota</taxon>
        <taxon>Clostridia</taxon>
        <taxon>Lachnospirales</taxon>
        <taxon>Lachnospiraceae</taxon>
        <taxon>Suipraeoptans</taxon>
    </lineage>
</organism>
<dbReference type="GO" id="GO:0016491">
    <property type="term" value="F:oxidoreductase activity"/>
    <property type="evidence" value="ECO:0007669"/>
    <property type="project" value="UniProtKB-KW"/>
</dbReference>
<evidence type="ECO:0000256" key="7">
    <source>
        <dbReference type="ARBA" id="ARBA00048754"/>
    </source>
</evidence>
<dbReference type="GO" id="GO:0010181">
    <property type="term" value="F:FMN binding"/>
    <property type="evidence" value="ECO:0007669"/>
    <property type="project" value="InterPro"/>
</dbReference>
<dbReference type="PANTHER" id="PTHR10578">
    <property type="entry name" value="S -2-HYDROXY-ACID OXIDASE-RELATED"/>
    <property type="match status" value="1"/>
</dbReference>
<keyword evidence="12" id="KW-1185">Reference proteome</keyword>
<comment type="caution">
    <text evidence="11">The sequence shown here is derived from an EMBL/GenBank/DDBJ whole genome shotgun (WGS) entry which is preliminary data.</text>
</comment>
<evidence type="ECO:0000259" key="10">
    <source>
        <dbReference type="PROSITE" id="PS51349"/>
    </source>
</evidence>
<comment type="similarity">
    <text evidence="5">Belongs to the FMN-dependent alpha-hydroxy acid dehydrogenase family.</text>
</comment>
<feature type="domain" description="FMN hydroxy acid dehydrogenase" evidence="10">
    <location>
        <begin position="37"/>
        <end position="339"/>
    </location>
</feature>
<evidence type="ECO:0000256" key="9">
    <source>
        <dbReference type="PIRSR" id="PIRSR000138-2"/>
    </source>
</evidence>
<comment type="catalytic activity">
    <reaction evidence="7">
        <text>(S)-lactate + O2 = pyruvate + H2O2</text>
        <dbReference type="Rhea" id="RHEA:55868"/>
        <dbReference type="ChEBI" id="CHEBI:15361"/>
        <dbReference type="ChEBI" id="CHEBI:15379"/>
        <dbReference type="ChEBI" id="CHEBI:16240"/>
        <dbReference type="ChEBI" id="CHEBI:16651"/>
    </reaction>
    <physiologicalReaction direction="left-to-right" evidence="7">
        <dbReference type="Rhea" id="RHEA:55869"/>
    </physiologicalReaction>
</comment>
<feature type="binding site" evidence="9">
    <location>
        <position position="239"/>
    </location>
    <ligand>
        <name>glyoxylate</name>
        <dbReference type="ChEBI" id="CHEBI:36655"/>
    </ligand>
</feature>
<dbReference type="CDD" id="cd02809">
    <property type="entry name" value="alpha_hydroxyacid_oxid_FMN"/>
    <property type="match status" value="1"/>
</dbReference>
<feature type="binding site" evidence="9">
    <location>
        <position position="236"/>
    </location>
    <ligand>
        <name>FMN</name>
        <dbReference type="ChEBI" id="CHEBI:58210"/>
    </ligand>
</feature>
<dbReference type="EMBL" id="VULY01000018">
    <property type="protein sequence ID" value="MSR93537.1"/>
    <property type="molecule type" value="Genomic_DNA"/>
</dbReference>
<keyword evidence="3 9" id="KW-0288">FMN</keyword>
<evidence type="ECO:0000313" key="11">
    <source>
        <dbReference type="EMBL" id="MSR93537.1"/>
    </source>
</evidence>
<keyword evidence="2 9" id="KW-0285">Flavoprotein</keyword>
<dbReference type="Gene3D" id="3.20.20.70">
    <property type="entry name" value="Aldolase class I"/>
    <property type="match status" value="1"/>
</dbReference>
<dbReference type="SUPFAM" id="SSF51395">
    <property type="entry name" value="FMN-linked oxidoreductases"/>
    <property type="match status" value="1"/>
</dbReference>
<sequence>MTYEEMLKTAQGEIGKFCKACPVCNGKACRNQIPGPGAKGVGDTAIRNYEKWQEIRVQMDTLTEKQEVDTTFEMFGRKFRYPFFAGPVGAVNLHYGEKYNDASYNDVLVSACAQAGIVAMTGDGVNAEVMKAATEAVKKAKGLGIPTIKPWNLETIREKMRQVQDSGAFAVAMDVDAAGLPFLKNMVPPAGRKSVEELREIVDAASVPFIVKGIMTGKGALKAKQAGASAIIVSNHGGRVLDQCPATAEVLEEIVEAVEGSMRVFVDGGIRSGVDVFKALALGADGVILARPFVTAVYGGGEEGVKLYVEKIGGELKDTMEMCGADSLAEIKKDMIRKA</sequence>
<dbReference type="InterPro" id="IPR013785">
    <property type="entry name" value="Aldolase_TIM"/>
</dbReference>